<name>A0A3B1AJU5_9ZZZZ</name>
<evidence type="ECO:0000313" key="1">
    <source>
        <dbReference type="EMBL" id="VAW94144.1"/>
    </source>
</evidence>
<dbReference type="AlphaFoldDB" id="A0A3B1AJU5"/>
<dbReference type="EMBL" id="UOFU01000044">
    <property type="protein sequence ID" value="VAW94144.1"/>
    <property type="molecule type" value="Genomic_DNA"/>
</dbReference>
<accession>A0A3B1AJU5</accession>
<evidence type="ECO:0008006" key="2">
    <source>
        <dbReference type="Google" id="ProtNLM"/>
    </source>
</evidence>
<reference evidence="1" key="1">
    <citation type="submission" date="2018-06" db="EMBL/GenBank/DDBJ databases">
        <authorList>
            <person name="Zhirakovskaya E."/>
        </authorList>
    </citation>
    <scope>NUCLEOTIDE SEQUENCE</scope>
</reference>
<feature type="non-terminal residue" evidence="1">
    <location>
        <position position="102"/>
    </location>
</feature>
<protein>
    <recommendedName>
        <fullName evidence="2">Thioredoxin-like fold domain-containing protein</fullName>
    </recommendedName>
</protein>
<proteinExistence type="predicted"/>
<organism evidence="1">
    <name type="scientific">hydrothermal vent metagenome</name>
    <dbReference type="NCBI Taxonomy" id="652676"/>
    <lineage>
        <taxon>unclassified sequences</taxon>
        <taxon>metagenomes</taxon>
        <taxon>ecological metagenomes</taxon>
    </lineage>
</organism>
<sequence>MTRLQNFITQRWPVLALLCLFAGPALANEDDRAGNGPHTVLTEASDLQALGRIVREAGVPILLMFASEDCHFCERLEAEVLGPMKLAGDDPRRVLLRKIMLE</sequence>
<gene>
    <name evidence="1" type="ORF">MNBD_GAMMA20-498</name>
</gene>